<keyword evidence="7" id="KW-1185">Reference proteome</keyword>
<evidence type="ECO:0000256" key="4">
    <source>
        <dbReference type="RuleBase" id="RU003423"/>
    </source>
</evidence>
<dbReference type="InterPro" id="IPR023213">
    <property type="entry name" value="CAT-like_dom_sf"/>
</dbReference>
<proteinExistence type="inferred from homology"/>
<dbReference type="PROSITE" id="PS00189">
    <property type="entry name" value="LIPOYL"/>
    <property type="match status" value="1"/>
</dbReference>
<protein>
    <recommendedName>
        <fullName evidence="4">Dihydrolipoamide acetyltransferase component of pyruvate dehydrogenase complex</fullName>
        <ecNumber evidence="4">2.3.1.-</ecNumber>
    </recommendedName>
</protein>
<dbReference type="PANTHER" id="PTHR23151">
    <property type="entry name" value="DIHYDROLIPOAMIDE ACETYL/SUCCINYL-TRANSFERASE-RELATED"/>
    <property type="match status" value="1"/>
</dbReference>
<dbReference type="InterPro" id="IPR011053">
    <property type="entry name" value="Single_hybrid_motif"/>
</dbReference>
<dbReference type="EMBL" id="CP041166">
    <property type="protein sequence ID" value="QFR43345.1"/>
    <property type="molecule type" value="Genomic_DNA"/>
</dbReference>
<dbReference type="Gene3D" id="4.10.320.10">
    <property type="entry name" value="E3-binding domain"/>
    <property type="match status" value="1"/>
</dbReference>
<dbReference type="GO" id="GO:0016746">
    <property type="term" value="F:acyltransferase activity"/>
    <property type="evidence" value="ECO:0007669"/>
    <property type="project" value="UniProtKB-KW"/>
</dbReference>
<feature type="domain" description="Lipoyl-binding" evidence="5">
    <location>
        <begin position="1"/>
        <end position="76"/>
    </location>
</feature>
<keyword evidence="4" id="KW-0012">Acyltransferase</keyword>
<comment type="cofactor">
    <cofactor evidence="1 4">
        <name>(R)-lipoate</name>
        <dbReference type="ChEBI" id="CHEBI:83088"/>
    </cofactor>
</comment>
<keyword evidence="4" id="KW-0808">Transferase</keyword>
<dbReference type="PANTHER" id="PTHR23151:SF90">
    <property type="entry name" value="DIHYDROLIPOYLLYSINE-RESIDUE ACETYLTRANSFERASE COMPONENT OF PYRUVATE DEHYDROGENASE COMPLEX, MITOCHONDRIAL-RELATED"/>
    <property type="match status" value="1"/>
</dbReference>
<dbReference type="InterPro" id="IPR036625">
    <property type="entry name" value="E3-bd_dom_sf"/>
</dbReference>
<evidence type="ECO:0000259" key="5">
    <source>
        <dbReference type="PROSITE" id="PS50968"/>
    </source>
</evidence>
<dbReference type="KEGG" id="suln:FJR47_05290"/>
<dbReference type="Gene3D" id="3.30.559.10">
    <property type="entry name" value="Chloramphenicol acetyltransferase-like domain"/>
    <property type="match status" value="1"/>
</dbReference>
<dbReference type="Pfam" id="PF00198">
    <property type="entry name" value="2-oxoacid_dh"/>
    <property type="match status" value="1"/>
</dbReference>
<evidence type="ECO:0000256" key="2">
    <source>
        <dbReference type="ARBA" id="ARBA00007317"/>
    </source>
</evidence>
<dbReference type="InterPro" id="IPR000089">
    <property type="entry name" value="Biotin_lipoyl"/>
</dbReference>
<dbReference type="AlphaFoldDB" id="A0AAJ4DMS6"/>
<dbReference type="RefSeq" id="WP_152299408.1">
    <property type="nucleotide sequence ID" value="NZ_CP041166.1"/>
</dbReference>
<dbReference type="GO" id="GO:0006086">
    <property type="term" value="P:pyruvate decarboxylation to acetyl-CoA"/>
    <property type="evidence" value="ECO:0007669"/>
    <property type="project" value="InterPro"/>
</dbReference>
<evidence type="ECO:0000313" key="7">
    <source>
        <dbReference type="Proteomes" id="UP000326061"/>
    </source>
</evidence>
<dbReference type="Pfam" id="PF00364">
    <property type="entry name" value="Biotin_lipoyl"/>
    <property type="match status" value="1"/>
</dbReference>
<keyword evidence="3 4" id="KW-0450">Lipoyl</keyword>
<dbReference type="PROSITE" id="PS50968">
    <property type="entry name" value="BIOTINYL_LIPOYL"/>
    <property type="match status" value="1"/>
</dbReference>
<evidence type="ECO:0000256" key="1">
    <source>
        <dbReference type="ARBA" id="ARBA00001938"/>
    </source>
</evidence>
<dbReference type="CDD" id="cd06849">
    <property type="entry name" value="lipoyl_domain"/>
    <property type="match status" value="1"/>
</dbReference>
<name>A0AAJ4DMS6_9BACT</name>
<organism evidence="6 7">
    <name type="scientific">Sulfurimonas xiamenensis</name>
    <dbReference type="NCBI Taxonomy" id="2590021"/>
    <lineage>
        <taxon>Bacteria</taxon>
        <taxon>Pseudomonadati</taxon>
        <taxon>Campylobacterota</taxon>
        <taxon>Epsilonproteobacteria</taxon>
        <taxon>Campylobacterales</taxon>
        <taxon>Sulfurimonadaceae</taxon>
        <taxon>Sulfurimonas</taxon>
    </lineage>
</organism>
<dbReference type="SUPFAM" id="SSF51230">
    <property type="entry name" value="Single hybrid motif"/>
    <property type="match status" value="1"/>
</dbReference>
<dbReference type="EC" id="2.3.1.-" evidence="4"/>
<dbReference type="Pfam" id="PF02817">
    <property type="entry name" value="E3_binding"/>
    <property type="match status" value="1"/>
</dbReference>
<gene>
    <name evidence="6" type="ORF">FJR47_05290</name>
</gene>
<evidence type="ECO:0000256" key="3">
    <source>
        <dbReference type="ARBA" id="ARBA00022823"/>
    </source>
</evidence>
<dbReference type="InterPro" id="IPR001078">
    <property type="entry name" value="2-oxoacid_DH_actylTfrase"/>
</dbReference>
<evidence type="ECO:0000313" key="6">
    <source>
        <dbReference type="EMBL" id="QFR43345.1"/>
    </source>
</evidence>
<dbReference type="Proteomes" id="UP000326061">
    <property type="component" value="Chromosome"/>
</dbReference>
<dbReference type="GO" id="GO:0045254">
    <property type="term" value="C:pyruvate dehydrogenase complex"/>
    <property type="evidence" value="ECO:0007669"/>
    <property type="project" value="InterPro"/>
</dbReference>
<sequence length="381" mass="42164">MSTFVMPSLGADMESAVLMEWKVKEGESVSKGDIIAEVETSKGVIEIEVFEDGVIEKLLVKEETDCAVGTPLAVIRSKEQEVEEKESQEFKIDESPQKVLEPEEKKTDEKVFKQRIKISPAARKKAKELGVELSEVQGDKKEIHLRDIESETVPKKSEHPASGMRQAIAKAMSLSNAQIPHYYLSSSINMSPALKWLEEVNRNRAIQERILPAALLIQAVVYALKEVPQLNGFWRNDALEISKEINPGIAIALRKEGLITPAILNAHELNLDGTMKSLSNLIERTRSGKLRNSEITEQTITITNLGDLGAESVFGVIYPPQVALVGFGRIMNAPWAEGDTLSVRKVLQATIAGDHRATDGRIGGKFLDKLNQILQIPQELL</sequence>
<comment type="similarity">
    <text evidence="2 4">Belongs to the 2-oxoacid dehydrogenase family.</text>
</comment>
<accession>A0AAJ4DMS6</accession>
<reference evidence="7" key="1">
    <citation type="submission" date="2019-06" db="EMBL/GenBank/DDBJ databases">
        <title>Sulfurimonas gotlandica sp. nov., a chemoautotrophic and psychrotolerant epsilonproteobacterium isolated from a pelagic redoxcline, and an emended description of the genus Sulfurimonas.</title>
        <authorList>
            <person name="Wang S."/>
            <person name="Jiang L."/>
            <person name="Shao Z."/>
        </authorList>
    </citation>
    <scope>NUCLEOTIDE SEQUENCE [LARGE SCALE GENOMIC DNA]</scope>
    <source>
        <strain evidence="7">1-1N</strain>
    </source>
</reference>
<dbReference type="InterPro" id="IPR004167">
    <property type="entry name" value="PSBD"/>
</dbReference>
<dbReference type="InterPro" id="IPR045257">
    <property type="entry name" value="E2/Pdx1"/>
</dbReference>
<dbReference type="InterPro" id="IPR003016">
    <property type="entry name" value="2-oxoA_DH_lipoyl-BS"/>
</dbReference>
<dbReference type="SUPFAM" id="SSF52777">
    <property type="entry name" value="CoA-dependent acyltransferases"/>
    <property type="match status" value="1"/>
</dbReference>
<dbReference type="Gene3D" id="2.40.50.100">
    <property type="match status" value="1"/>
</dbReference>